<sequence length="88" mass="9689">MEVGVIAVCVCCGKDVAELMVLENEFLQVELNGLILNHTSWDIWPEKKCVRLVSQHGNIVGDSGHSYLSLSLLEGNTQNVKISHVITI</sequence>
<name>A0A7S0GNB3_9STRA</name>
<accession>A0A7S0GNB3</accession>
<dbReference type="EMBL" id="HBEL01052590">
    <property type="protein sequence ID" value="CAD8427894.1"/>
    <property type="molecule type" value="Transcribed_RNA"/>
</dbReference>
<gene>
    <name evidence="1" type="ORF">PINE0816_LOCUS24061</name>
</gene>
<proteinExistence type="predicted"/>
<protein>
    <submittedName>
        <fullName evidence="1">Uncharacterized protein</fullName>
    </submittedName>
</protein>
<organism evidence="1">
    <name type="scientific">Proboscia inermis</name>
    <dbReference type="NCBI Taxonomy" id="420281"/>
    <lineage>
        <taxon>Eukaryota</taxon>
        <taxon>Sar</taxon>
        <taxon>Stramenopiles</taxon>
        <taxon>Ochrophyta</taxon>
        <taxon>Bacillariophyta</taxon>
        <taxon>Coscinodiscophyceae</taxon>
        <taxon>Rhizosoleniophycidae</taxon>
        <taxon>Rhizosoleniales</taxon>
        <taxon>Rhizosoleniaceae</taxon>
        <taxon>Proboscia</taxon>
    </lineage>
</organism>
<evidence type="ECO:0000313" key="1">
    <source>
        <dbReference type="EMBL" id="CAD8427894.1"/>
    </source>
</evidence>
<dbReference type="AlphaFoldDB" id="A0A7S0GNB3"/>
<reference evidence="1" key="1">
    <citation type="submission" date="2021-01" db="EMBL/GenBank/DDBJ databases">
        <authorList>
            <person name="Corre E."/>
            <person name="Pelletier E."/>
            <person name="Niang G."/>
            <person name="Scheremetjew M."/>
            <person name="Finn R."/>
            <person name="Kale V."/>
            <person name="Holt S."/>
            <person name="Cochrane G."/>
            <person name="Meng A."/>
            <person name="Brown T."/>
            <person name="Cohen L."/>
        </authorList>
    </citation>
    <scope>NUCLEOTIDE SEQUENCE</scope>
    <source>
        <strain evidence="1">CCAP1064/1</strain>
    </source>
</reference>